<feature type="region of interest" description="Disordered" evidence="6">
    <location>
        <begin position="26"/>
        <end position="48"/>
    </location>
</feature>
<comment type="similarity">
    <text evidence="2">Belongs to the SNF5 family.</text>
</comment>
<organism evidence="7 8">
    <name type="scientific">Rhizopus oryzae</name>
    <name type="common">Mucormycosis agent</name>
    <name type="synonym">Rhizopus arrhizus var. delemar</name>
    <dbReference type="NCBI Taxonomy" id="64495"/>
    <lineage>
        <taxon>Eukaryota</taxon>
        <taxon>Fungi</taxon>
        <taxon>Fungi incertae sedis</taxon>
        <taxon>Mucoromycota</taxon>
        <taxon>Mucoromycotina</taxon>
        <taxon>Mucoromycetes</taxon>
        <taxon>Mucorales</taxon>
        <taxon>Mucorineae</taxon>
        <taxon>Rhizopodaceae</taxon>
        <taxon>Rhizopus</taxon>
    </lineage>
</organism>
<evidence type="ECO:0000256" key="6">
    <source>
        <dbReference type="SAM" id="MobiDB-lite"/>
    </source>
</evidence>
<evidence type="ECO:0008006" key="9">
    <source>
        <dbReference type="Google" id="ProtNLM"/>
    </source>
</evidence>
<keyword evidence="8" id="KW-1185">Reference proteome</keyword>
<dbReference type="EMBL" id="JAANQT010000277">
    <property type="protein sequence ID" value="KAG1312465.1"/>
    <property type="molecule type" value="Genomic_DNA"/>
</dbReference>
<keyword evidence="5" id="KW-0539">Nucleus</keyword>
<dbReference type="GO" id="GO:0000228">
    <property type="term" value="C:nuclear chromosome"/>
    <property type="evidence" value="ECO:0007669"/>
    <property type="project" value="InterPro"/>
</dbReference>
<feature type="compositionally biased region" description="Low complexity" evidence="6">
    <location>
        <begin position="30"/>
        <end position="39"/>
    </location>
</feature>
<dbReference type="PANTHER" id="PTHR10019">
    <property type="entry name" value="SNF5"/>
    <property type="match status" value="1"/>
</dbReference>
<accession>A0A9P6XF80</accession>
<dbReference type="GO" id="GO:0006338">
    <property type="term" value="P:chromatin remodeling"/>
    <property type="evidence" value="ECO:0007669"/>
    <property type="project" value="InterPro"/>
</dbReference>
<feature type="compositionally biased region" description="Basic residues" evidence="6">
    <location>
        <begin position="617"/>
        <end position="632"/>
    </location>
</feature>
<evidence type="ECO:0000256" key="2">
    <source>
        <dbReference type="ARBA" id="ARBA00010239"/>
    </source>
</evidence>
<proteinExistence type="inferred from homology"/>
<comment type="subcellular location">
    <subcellularLocation>
        <location evidence="1">Nucleus</location>
    </subcellularLocation>
</comment>
<evidence type="ECO:0000313" key="8">
    <source>
        <dbReference type="Proteomes" id="UP000716291"/>
    </source>
</evidence>
<comment type="caution">
    <text evidence="7">The sequence shown here is derived from an EMBL/GenBank/DDBJ whole genome shotgun (WGS) entry which is preliminary data.</text>
</comment>
<dbReference type="Pfam" id="PF04855">
    <property type="entry name" value="SNF5"/>
    <property type="match status" value="1"/>
</dbReference>
<evidence type="ECO:0000313" key="7">
    <source>
        <dbReference type="EMBL" id="KAG1312465.1"/>
    </source>
</evidence>
<evidence type="ECO:0000256" key="4">
    <source>
        <dbReference type="ARBA" id="ARBA00023163"/>
    </source>
</evidence>
<reference evidence="7" key="1">
    <citation type="journal article" date="2020" name="Microb. Genom.">
        <title>Genetic diversity of clinical and environmental Mucorales isolates obtained from an investigation of mucormycosis cases among solid organ transplant recipients.</title>
        <authorList>
            <person name="Nguyen M.H."/>
            <person name="Kaul D."/>
            <person name="Muto C."/>
            <person name="Cheng S.J."/>
            <person name="Richter R.A."/>
            <person name="Bruno V.M."/>
            <person name="Liu G."/>
            <person name="Beyhan S."/>
            <person name="Sundermann A.J."/>
            <person name="Mounaud S."/>
            <person name="Pasculle A.W."/>
            <person name="Nierman W.C."/>
            <person name="Driscoll E."/>
            <person name="Cumbie R."/>
            <person name="Clancy C.J."/>
            <person name="Dupont C.L."/>
        </authorList>
    </citation>
    <scope>NUCLEOTIDE SEQUENCE</scope>
    <source>
        <strain evidence="7">GL11</strain>
    </source>
</reference>
<evidence type="ECO:0000256" key="5">
    <source>
        <dbReference type="ARBA" id="ARBA00023242"/>
    </source>
</evidence>
<feature type="region of interest" description="Disordered" evidence="6">
    <location>
        <begin position="588"/>
        <end position="707"/>
    </location>
</feature>
<keyword evidence="3" id="KW-0805">Transcription regulation</keyword>
<keyword evidence="4" id="KW-0804">Transcription</keyword>
<evidence type="ECO:0000256" key="1">
    <source>
        <dbReference type="ARBA" id="ARBA00004123"/>
    </source>
</evidence>
<dbReference type="Proteomes" id="UP000716291">
    <property type="component" value="Unassembled WGS sequence"/>
</dbReference>
<dbReference type="AlphaFoldDB" id="A0A9P6XF80"/>
<dbReference type="InterPro" id="IPR006939">
    <property type="entry name" value="SNF5"/>
</dbReference>
<name>A0A9P6XF80_RHIOR</name>
<feature type="compositionally biased region" description="Basic residues" evidence="6">
    <location>
        <begin position="347"/>
        <end position="358"/>
    </location>
</feature>
<feature type="compositionally biased region" description="Acidic residues" evidence="6">
    <location>
        <begin position="694"/>
        <end position="707"/>
    </location>
</feature>
<sequence>MQANLQNQLLQQRIPNNSNFQDMVRVQSKQQQQQQQQQQPFNLKPISSEAAQKTLRQYEKRDETYQAILDTQYKRHVEIAQEKKKVIEQANMERRIRSQNPTLLFGPGYQSFGNGKTGFQHKIKYPGEKRRRQQVRFSFSTEAVKEQAEKEECLVPIRIDLEIEGYKLRDTFTWNLNESLITFEQFAEVICLDLRLPLGLFVEPIAKSIKEQLEDYNLSASNPQETEELKTIVKLDITVGNRELIDQFEWDISCPKNSPEEFAERLVKELGLGGEFKTAIAHLIREQIHVYKKSLLVLGEEEQSSQEPSYLTSALRDHQITENFTPAIIELTDAMIERMEKDQIRESRRKRRGARSRRNVVTSNDMEPQKTHRTGFAAPPEQELTDEQYLAGIGYDNNGQSHYSTQRKSAIKARLVTGIKKEGRVPHVVDERPDNSVKIVVLDLRNNDDPSNIHHHQPESKFKKMSLDFWENVVRIIRAYKPNQPTDCAIQTFSNTIDVYTNIVPSRQPIQQQPQPIQQQPAMMNPAVYNPGMFHPMYTNNNSSPILFNQPNYLPVMTAAQYIMNAAAAYNSMLSQQPYALSPILSPQPQHAQIKRKPVQYRPPPMNVLSPQLSQRIQRKKLPAQQQQKKKVRFEEVPTLYTYEPEVSEEEQEEDEDHHYTQPSSSHDRYMSPERPWSSSNIILNNRHPHFDDDYYDDDEEEDEEEEYGDLWRKRYFLRRHDSLGHRPPPVRRSRV</sequence>
<feature type="region of interest" description="Disordered" evidence="6">
    <location>
        <begin position="341"/>
        <end position="383"/>
    </location>
</feature>
<feature type="compositionally biased region" description="Acidic residues" evidence="6">
    <location>
        <begin position="646"/>
        <end position="656"/>
    </location>
</feature>
<protein>
    <recommendedName>
        <fullName evidence="9">SNF5-domain-containing protein</fullName>
    </recommendedName>
</protein>
<evidence type="ECO:0000256" key="3">
    <source>
        <dbReference type="ARBA" id="ARBA00023015"/>
    </source>
</evidence>
<gene>
    <name evidence="7" type="ORF">G6F64_003001</name>
</gene>